<feature type="transmembrane region" description="Helical" evidence="7">
    <location>
        <begin position="291"/>
        <end position="316"/>
    </location>
</feature>
<dbReference type="Gene3D" id="1.10.287.70">
    <property type="match status" value="1"/>
</dbReference>
<evidence type="ECO:0000256" key="7">
    <source>
        <dbReference type="SAM" id="Phobius"/>
    </source>
</evidence>
<name>A0A0G4EKW6_VITBC</name>
<dbReference type="InterPro" id="IPR043203">
    <property type="entry name" value="VGCC_Ca_Na"/>
</dbReference>
<dbReference type="Pfam" id="PF00520">
    <property type="entry name" value="Ion_trans"/>
    <property type="match status" value="1"/>
</dbReference>
<dbReference type="PROSITE" id="PS00018">
    <property type="entry name" value="EF_HAND_1"/>
    <property type="match status" value="2"/>
</dbReference>
<dbReference type="Proteomes" id="UP000041254">
    <property type="component" value="Unassembled WGS sequence"/>
</dbReference>
<feature type="transmembrane region" description="Helical" evidence="7">
    <location>
        <begin position="217"/>
        <end position="237"/>
    </location>
</feature>
<keyword evidence="10" id="KW-1185">Reference proteome</keyword>
<evidence type="ECO:0000256" key="6">
    <source>
        <dbReference type="SAM" id="MobiDB-lite"/>
    </source>
</evidence>
<dbReference type="GO" id="GO:0005248">
    <property type="term" value="F:voltage-gated sodium channel activity"/>
    <property type="evidence" value="ECO:0007669"/>
    <property type="project" value="TreeGrafter"/>
</dbReference>
<reference evidence="9 10" key="1">
    <citation type="submission" date="2014-11" db="EMBL/GenBank/DDBJ databases">
        <authorList>
            <person name="Zhu J."/>
            <person name="Qi W."/>
            <person name="Song R."/>
        </authorList>
    </citation>
    <scope>NUCLEOTIDE SEQUENCE [LARGE SCALE GENOMIC DNA]</scope>
</reference>
<dbReference type="EMBL" id="CDMY01000256">
    <property type="protein sequence ID" value="CEL97816.1"/>
    <property type="molecule type" value="Genomic_DNA"/>
</dbReference>
<sequence>MLSRAVAATHGGVVVHDNYTDDSSASRSPGRRPHRFSRYRPFKGFRSRRVIQMIGKDDSPVSRSPSMAQSEAAGGDGQPYTHTTQFNLGVGAFIMLNAVYIGVETDNRNDADPEPVWQVFEIIFMCVFTIELILRFTTDGIRYFNDRWNHLDFVLVVLNIVDTLILGLLMGGSTNLRVLSILRILRMLRLVRLVRLLRVFKELWLIVNGMLQSTRTLGWVAMLLSLVIYISGVFITIQVGKNSTYDDNFEEGKKKAYFGTVAKSMYTLFQILTLEAWNMEFARPLVRTTPYLLFFFLLYLMLTTFGLLNLVVGAIVENTLGATRQEQEKAIKRAMHEEKRVLASLRQVFEEADEDGGGTLTQDEFMEVLSKPEVTQRFEMAGFPTQNLNHLFGILDEDGSGDLTIDEFINGCMKMKEISKSRDMLDLYIKTLTGGYEQLKRDMDDVIRELSSSARPAYRRRTVADANPNAPPPDLHTSSPNIDAMSDPQSLPRSPKSRQSRRASRECSPEKSLLPGHPVRRRSRSPMSQERPVSPKAKSRDGSLGRSDPFMLGLRSPPVSRERLMPPIPSRFGIPMPSSPAEYPFALDPRPTTSPNEVARSAAYVFRPSGPNSGLEPVDAISPPMAPPQPHAGLTHPLGFNRRERHFVSPAREAGLAPSPHYMQNGRRGSTWRRQTNLGMLFAAPPLPGAVVRRSVLYSTDEDEKEEKQQASGTQRKNVNGSTSGGELGSSPDTSGDEGVRRERRQREGPPELRLPLPNKRGGDTLDKGQP</sequence>
<dbReference type="Gene3D" id="1.20.120.350">
    <property type="entry name" value="Voltage-gated potassium channels. Chain C"/>
    <property type="match status" value="1"/>
</dbReference>
<evidence type="ECO:0000256" key="3">
    <source>
        <dbReference type="ARBA" id="ARBA00022837"/>
    </source>
</evidence>
<keyword evidence="5 7" id="KW-0472">Membrane</keyword>
<dbReference type="Pfam" id="PF13499">
    <property type="entry name" value="EF-hand_7"/>
    <property type="match status" value="1"/>
</dbReference>
<protein>
    <recommendedName>
        <fullName evidence="8">EF-hand domain-containing protein</fullName>
    </recommendedName>
</protein>
<keyword evidence="3" id="KW-0106">Calcium</keyword>
<organism evidence="9 10">
    <name type="scientific">Vitrella brassicaformis (strain CCMP3155)</name>
    <dbReference type="NCBI Taxonomy" id="1169540"/>
    <lineage>
        <taxon>Eukaryota</taxon>
        <taxon>Sar</taxon>
        <taxon>Alveolata</taxon>
        <taxon>Colpodellida</taxon>
        <taxon>Vitrellaceae</taxon>
        <taxon>Vitrella</taxon>
    </lineage>
</organism>
<dbReference type="PANTHER" id="PTHR10037:SF62">
    <property type="entry name" value="SODIUM CHANNEL PROTEIN 60E"/>
    <property type="match status" value="1"/>
</dbReference>
<evidence type="ECO:0000313" key="10">
    <source>
        <dbReference type="Proteomes" id="UP000041254"/>
    </source>
</evidence>
<accession>A0A0G4EKW6</accession>
<dbReference type="InterPro" id="IPR002048">
    <property type="entry name" value="EF_hand_dom"/>
</dbReference>
<dbReference type="InterPro" id="IPR027359">
    <property type="entry name" value="Volt_channel_dom_sf"/>
</dbReference>
<dbReference type="GO" id="GO:0005509">
    <property type="term" value="F:calcium ion binding"/>
    <property type="evidence" value="ECO:0007669"/>
    <property type="project" value="InterPro"/>
</dbReference>
<feature type="compositionally biased region" description="Polar residues" evidence="6">
    <location>
        <begin position="710"/>
        <end position="722"/>
    </location>
</feature>
<dbReference type="PROSITE" id="PS50222">
    <property type="entry name" value="EF_HAND_2"/>
    <property type="match status" value="2"/>
</dbReference>
<gene>
    <name evidence="9" type="ORF">Vbra_7737</name>
</gene>
<dbReference type="InterPro" id="IPR005821">
    <property type="entry name" value="Ion_trans_dom"/>
</dbReference>
<feature type="compositionally biased region" description="Basic and acidic residues" evidence="6">
    <location>
        <begin position="761"/>
        <end position="771"/>
    </location>
</feature>
<dbReference type="InterPro" id="IPR011992">
    <property type="entry name" value="EF-hand-dom_pair"/>
</dbReference>
<dbReference type="InParanoid" id="A0A0G4EKW6"/>
<dbReference type="SUPFAM" id="SSF47473">
    <property type="entry name" value="EF-hand"/>
    <property type="match status" value="1"/>
</dbReference>
<evidence type="ECO:0000313" key="9">
    <source>
        <dbReference type="EMBL" id="CEL97816.1"/>
    </source>
</evidence>
<feature type="region of interest" description="Disordered" evidence="6">
    <location>
        <begin position="16"/>
        <end position="37"/>
    </location>
</feature>
<dbReference type="OrthoDB" id="431647at2759"/>
<dbReference type="SMART" id="SM00054">
    <property type="entry name" value="EFh"/>
    <property type="match status" value="2"/>
</dbReference>
<feature type="region of interest" description="Disordered" evidence="6">
    <location>
        <begin position="699"/>
        <end position="771"/>
    </location>
</feature>
<dbReference type="GO" id="GO:0001518">
    <property type="term" value="C:voltage-gated sodium channel complex"/>
    <property type="evidence" value="ECO:0007669"/>
    <property type="project" value="TreeGrafter"/>
</dbReference>
<evidence type="ECO:0000256" key="4">
    <source>
        <dbReference type="ARBA" id="ARBA00022989"/>
    </source>
</evidence>
<dbReference type="SUPFAM" id="SSF81324">
    <property type="entry name" value="Voltage-gated potassium channels"/>
    <property type="match status" value="1"/>
</dbReference>
<feature type="transmembrane region" description="Helical" evidence="7">
    <location>
        <begin position="86"/>
        <end position="103"/>
    </location>
</feature>
<feature type="transmembrane region" description="Helical" evidence="7">
    <location>
        <begin position="115"/>
        <end position="136"/>
    </location>
</feature>
<dbReference type="Gene3D" id="1.10.238.10">
    <property type="entry name" value="EF-hand"/>
    <property type="match status" value="1"/>
</dbReference>
<evidence type="ECO:0000256" key="2">
    <source>
        <dbReference type="ARBA" id="ARBA00022692"/>
    </source>
</evidence>
<feature type="compositionally biased region" description="Polar residues" evidence="6">
    <location>
        <begin position="476"/>
        <end position="492"/>
    </location>
</feature>
<dbReference type="AlphaFoldDB" id="A0A0G4EKW6"/>
<evidence type="ECO:0000259" key="8">
    <source>
        <dbReference type="PROSITE" id="PS50222"/>
    </source>
</evidence>
<comment type="subcellular location">
    <subcellularLocation>
        <location evidence="1">Membrane</location>
        <topology evidence="1">Multi-pass membrane protein</topology>
    </subcellularLocation>
</comment>
<dbReference type="PANTHER" id="PTHR10037">
    <property type="entry name" value="VOLTAGE-GATED CATION CHANNEL CALCIUM AND SODIUM"/>
    <property type="match status" value="1"/>
</dbReference>
<dbReference type="STRING" id="1169540.A0A0G4EKW6"/>
<feature type="compositionally biased region" description="Basic and acidic residues" evidence="6">
    <location>
        <begin position="738"/>
        <end position="751"/>
    </location>
</feature>
<evidence type="ECO:0000256" key="5">
    <source>
        <dbReference type="ARBA" id="ARBA00023136"/>
    </source>
</evidence>
<proteinExistence type="predicted"/>
<feature type="transmembrane region" description="Helical" evidence="7">
    <location>
        <begin position="148"/>
        <end position="170"/>
    </location>
</feature>
<dbReference type="VEuPathDB" id="CryptoDB:Vbra_7737"/>
<dbReference type="InterPro" id="IPR018247">
    <property type="entry name" value="EF_Hand_1_Ca_BS"/>
</dbReference>
<feature type="domain" description="EF-hand" evidence="8">
    <location>
        <begin position="383"/>
        <end position="418"/>
    </location>
</feature>
<feature type="domain" description="EF-hand" evidence="8">
    <location>
        <begin position="340"/>
        <end position="375"/>
    </location>
</feature>
<feature type="region of interest" description="Disordered" evidence="6">
    <location>
        <begin position="457"/>
        <end position="563"/>
    </location>
</feature>
<keyword evidence="4 7" id="KW-1133">Transmembrane helix</keyword>
<evidence type="ECO:0000256" key="1">
    <source>
        <dbReference type="ARBA" id="ARBA00004141"/>
    </source>
</evidence>
<keyword evidence="2 7" id="KW-0812">Transmembrane</keyword>
<feature type="region of interest" description="Disordered" evidence="6">
    <location>
        <begin position="56"/>
        <end position="80"/>
    </location>
</feature>